<feature type="non-terminal residue" evidence="2">
    <location>
        <position position="233"/>
    </location>
</feature>
<protein>
    <submittedName>
        <fullName evidence="2">Uncharacterized protein</fullName>
    </submittedName>
</protein>
<evidence type="ECO:0000256" key="1">
    <source>
        <dbReference type="SAM" id="MobiDB-lite"/>
    </source>
</evidence>
<comment type="caution">
    <text evidence="2">The sequence shown here is derived from an EMBL/GenBank/DDBJ whole genome shotgun (WGS) entry which is preliminary data.</text>
</comment>
<feature type="region of interest" description="Disordered" evidence="1">
    <location>
        <begin position="1"/>
        <end position="79"/>
    </location>
</feature>
<gene>
    <name evidence="2" type="ORF">PGLA1383_LOCUS28311</name>
</gene>
<keyword evidence="3" id="KW-1185">Reference proteome</keyword>
<sequence length="233" mass="25386">DWLLKDVTPPASDEECEALQPQSPTEPARRLSKDQSIPETSPLARRLSKDQSIPETSPPAGVTKDQISPASRLASPVPGRCVSRRLKGELPMEPADPDTNFGALALLLCVCLGRLEKWNGVISAADKALTAEGALQAVSKEQRRTLHLRRGVAAAQIATTRGHSLPQETDFSNMEADFAKARLCQPLMVQRQVAYRATEHAAFLKDQVKSAAADAQEQPKRLHGLARLRAMEI</sequence>
<evidence type="ECO:0000313" key="2">
    <source>
        <dbReference type="EMBL" id="CAE8610492.1"/>
    </source>
</evidence>
<dbReference type="Proteomes" id="UP000654075">
    <property type="component" value="Unassembled WGS sequence"/>
</dbReference>
<organism evidence="2 3">
    <name type="scientific">Polarella glacialis</name>
    <name type="common">Dinoflagellate</name>
    <dbReference type="NCBI Taxonomy" id="89957"/>
    <lineage>
        <taxon>Eukaryota</taxon>
        <taxon>Sar</taxon>
        <taxon>Alveolata</taxon>
        <taxon>Dinophyceae</taxon>
        <taxon>Suessiales</taxon>
        <taxon>Suessiaceae</taxon>
        <taxon>Polarella</taxon>
    </lineage>
</organism>
<dbReference type="EMBL" id="CAJNNV010024706">
    <property type="protein sequence ID" value="CAE8610492.1"/>
    <property type="molecule type" value="Genomic_DNA"/>
</dbReference>
<name>A0A813FCF9_POLGL</name>
<evidence type="ECO:0000313" key="3">
    <source>
        <dbReference type="Proteomes" id="UP000654075"/>
    </source>
</evidence>
<dbReference type="AlphaFoldDB" id="A0A813FCF9"/>
<proteinExistence type="predicted"/>
<reference evidence="2" key="1">
    <citation type="submission" date="2021-02" db="EMBL/GenBank/DDBJ databases">
        <authorList>
            <person name="Dougan E. K."/>
            <person name="Rhodes N."/>
            <person name="Thang M."/>
            <person name="Chan C."/>
        </authorList>
    </citation>
    <scope>NUCLEOTIDE SEQUENCE</scope>
</reference>
<accession>A0A813FCF9</accession>